<dbReference type="Pfam" id="PF18097">
    <property type="entry name" value="Vta1_C"/>
    <property type="match status" value="1"/>
</dbReference>
<evidence type="ECO:0000256" key="3">
    <source>
        <dbReference type="ARBA" id="ARBA00007895"/>
    </source>
</evidence>
<dbReference type="InParanoid" id="A0A165JCS0"/>
<feature type="compositionally biased region" description="Low complexity" evidence="9">
    <location>
        <begin position="442"/>
        <end position="465"/>
    </location>
</feature>
<feature type="compositionally biased region" description="Low complexity" evidence="9">
    <location>
        <begin position="161"/>
        <end position="174"/>
    </location>
</feature>
<dbReference type="AlphaFoldDB" id="A0A165JCS0"/>
<evidence type="ECO:0000256" key="9">
    <source>
        <dbReference type="SAM" id="MobiDB-lite"/>
    </source>
</evidence>
<evidence type="ECO:0000256" key="8">
    <source>
        <dbReference type="ARBA" id="ARBA00023136"/>
    </source>
</evidence>
<dbReference type="PANTHER" id="PTHR46009:SF1">
    <property type="entry name" value="VACUOLAR PROTEIN SORTING-ASSOCIATED PROTEIN VTA1 HOMOLOG"/>
    <property type="match status" value="1"/>
</dbReference>
<keyword evidence="4" id="KW-0813">Transport</keyword>
<dbReference type="PANTHER" id="PTHR46009">
    <property type="entry name" value="VACUOLAR PROTEIN SORTING-ASSOCIATED PROTEIN VTA1 HOMOLOG"/>
    <property type="match status" value="1"/>
</dbReference>
<accession>A0A165JCS0</accession>
<dbReference type="InterPro" id="IPR039431">
    <property type="entry name" value="Vta1/CALS_N"/>
</dbReference>
<reference evidence="12 13" key="1">
    <citation type="journal article" date="2016" name="Fungal Biol.">
        <title>The genome of Xylona heveae provides a window into fungal endophytism.</title>
        <authorList>
            <person name="Gazis R."/>
            <person name="Kuo A."/>
            <person name="Riley R."/>
            <person name="LaButti K."/>
            <person name="Lipzen A."/>
            <person name="Lin J."/>
            <person name="Amirebrahimi M."/>
            <person name="Hesse C.N."/>
            <person name="Spatafora J.W."/>
            <person name="Henrissat B."/>
            <person name="Hainaut M."/>
            <person name="Grigoriev I.V."/>
            <person name="Hibbett D.S."/>
        </authorList>
    </citation>
    <scope>NUCLEOTIDE SEQUENCE [LARGE SCALE GENOMIC DNA]</scope>
    <source>
        <strain evidence="12 13">TC161</strain>
    </source>
</reference>
<keyword evidence="6" id="KW-0967">Endosome</keyword>
<evidence type="ECO:0000256" key="5">
    <source>
        <dbReference type="ARBA" id="ARBA00022490"/>
    </source>
</evidence>
<dbReference type="GeneID" id="28895833"/>
<comment type="subcellular location">
    <subcellularLocation>
        <location evidence="2">Cytoplasm</location>
    </subcellularLocation>
    <subcellularLocation>
        <location evidence="1">Endosome membrane</location>
        <topology evidence="1">Peripheral membrane protein</topology>
    </subcellularLocation>
</comment>
<dbReference type="GO" id="GO:0010008">
    <property type="term" value="C:endosome membrane"/>
    <property type="evidence" value="ECO:0007669"/>
    <property type="project" value="UniProtKB-SubCell"/>
</dbReference>
<protein>
    <submittedName>
        <fullName evidence="12">DUF605-domain-containing protein</fullName>
    </submittedName>
</protein>
<sequence length="511" mass="54393">MANNIPQSLKAADISRFAHRAAQLEAVKPVVSYWCDYWIVNQILSKKLHNADSESLTYTTTLMDKLEQTKQANAGNDAITDDVAGQAYVEQFGLETFHRADNAMRADKATRQTADTFQAAATFLDLLQIWGPADPEMAAKSKFAKYHALRIAKAIKAGEDPNATNPAQEPAPEAEAPELDPNDPEVQLINGPSSTKPRQPSVVEIQDENERIEPKLAAQSVLDESLHPSRDASKPQTPVPGRQPSIQEIQDENERIEPRLAAESYLDESLHPSRDASKPQTPVPGPGPSVQEVQDENERIEPQLAAESYLDESLHPSEAASNAQSPSKGGNDTMDTSQDGYFPAVPTETAAPNLPSAPASKPGASAAPPFPEPPSGFSAAPPTSGRGPTSAPAPFPPARPADFDPTTVPAPKHGYAVPGAPSLSQPLAPQHIPPTSADYYRSYGSGPGAAAAQPAQSQTSASSGPETFIADEEAISNAQKHARWAISALNFEDVTTAVKELRVALKALGAR</sequence>
<proteinExistence type="inferred from homology"/>
<gene>
    <name evidence="12" type="ORF">L228DRAFT_235177</name>
</gene>
<feature type="compositionally biased region" description="Low complexity" evidence="9">
    <location>
        <begin position="356"/>
        <end position="367"/>
    </location>
</feature>
<evidence type="ECO:0000259" key="10">
    <source>
        <dbReference type="Pfam" id="PF04652"/>
    </source>
</evidence>
<evidence type="ECO:0000256" key="4">
    <source>
        <dbReference type="ARBA" id="ARBA00022448"/>
    </source>
</evidence>
<keyword evidence="13" id="KW-1185">Reference proteome</keyword>
<keyword evidence="8" id="KW-0472">Membrane</keyword>
<dbReference type="GO" id="GO:0015031">
    <property type="term" value="P:protein transport"/>
    <property type="evidence" value="ECO:0007669"/>
    <property type="project" value="UniProtKB-KW"/>
</dbReference>
<dbReference type="Proteomes" id="UP000076632">
    <property type="component" value="Unassembled WGS sequence"/>
</dbReference>
<evidence type="ECO:0000313" key="12">
    <source>
        <dbReference type="EMBL" id="KZF26062.1"/>
    </source>
</evidence>
<evidence type="ECO:0000256" key="6">
    <source>
        <dbReference type="ARBA" id="ARBA00022753"/>
    </source>
</evidence>
<feature type="domain" description="Vta1 C-terminal" evidence="11">
    <location>
        <begin position="472"/>
        <end position="508"/>
    </location>
</feature>
<evidence type="ECO:0000256" key="2">
    <source>
        <dbReference type="ARBA" id="ARBA00004496"/>
    </source>
</evidence>
<name>A0A165JCS0_XYLHT</name>
<dbReference type="GO" id="GO:0032511">
    <property type="term" value="P:late endosome to vacuole transport via multivesicular body sorting pathway"/>
    <property type="evidence" value="ECO:0007669"/>
    <property type="project" value="InterPro"/>
</dbReference>
<organism evidence="12 13">
    <name type="scientific">Xylona heveae (strain CBS 132557 / TC161)</name>
    <dbReference type="NCBI Taxonomy" id="1328760"/>
    <lineage>
        <taxon>Eukaryota</taxon>
        <taxon>Fungi</taxon>
        <taxon>Dikarya</taxon>
        <taxon>Ascomycota</taxon>
        <taxon>Pezizomycotina</taxon>
        <taxon>Xylonomycetes</taxon>
        <taxon>Xylonales</taxon>
        <taxon>Xylonaceae</taxon>
        <taxon>Xylona</taxon>
    </lineage>
</organism>
<dbReference type="Gene3D" id="1.25.40.270">
    <property type="entry name" value="Vacuolar protein sorting-associated protein vta1"/>
    <property type="match status" value="1"/>
</dbReference>
<dbReference type="Gene3D" id="1.20.5.420">
    <property type="entry name" value="Immunoglobulin FC, subunit C"/>
    <property type="match status" value="1"/>
</dbReference>
<dbReference type="RefSeq" id="XP_018191617.1">
    <property type="nucleotide sequence ID" value="XM_018330696.1"/>
</dbReference>
<feature type="compositionally biased region" description="Basic and acidic residues" evidence="9">
    <location>
        <begin position="224"/>
        <end position="233"/>
    </location>
</feature>
<keyword evidence="7" id="KW-0653">Protein transport</keyword>
<feature type="region of interest" description="Disordered" evidence="9">
    <location>
        <begin position="157"/>
        <end position="465"/>
    </location>
</feature>
<feature type="compositionally biased region" description="Basic and acidic residues" evidence="9">
    <location>
        <begin position="268"/>
        <end position="277"/>
    </location>
</feature>
<dbReference type="InterPro" id="IPR044538">
    <property type="entry name" value="Vta1-like"/>
</dbReference>
<comment type="similarity">
    <text evidence="3">Belongs to the VTA1 family.</text>
</comment>
<evidence type="ECO:0000259" key="11">
    <source>
        <dbReference type="Pfam" id="PF18097"/>
    </source>
</evidence>
<dbReference type="Pfam" id="PF04652">
    <property type="entry name" value="Vta1"/>
    <property type="match status" value="1"/>
</dbReference>
<dbReference type="InterPro" id="IPR041212">
    <property type="entry name" value="Vta1_C"/>
</dbReference>
<dbReference type="STRING" id="1328760.A0A165JCS0"/>
<evidence type="ECO:0000256" key="7">
    <source>
        <dbReference type="ARBA" id="ARBA00022927"/>
    </source>
</evidence>
<evidence type="ECO:0000256" key="1">
    <source>
        <dbReference type="ARBA" id="ARBA00004481"/>
    </source>
</evidence>
<dbReference type="OMA" id="AYWCEYH"/>
<feature type="domain" description="Vta1/callose synthase N-terminal" evidence="10">
    <location>
        <begin position="13"/>
        <end position="156"/>
    </location>
</feature>
<dbReference type="InterPro" id="IPR023175">
    <property type="entry name" value="Vta1/CALS_N_sf"/>
</dbReference>
<evidence type="ECO:0000313" key="13">
    <source>
        <dbReference type="Proteomes" id="UP000076632"/>
    </source>
</evidence>
<keyword evidence="5" id="KW-0963">Cytoplasm</keyword>
<dbReference type="EMBL" id="KV407454">
    <property type="protein sequence ID" value="KZF26062.1"/>
    <property type="molecule type" value="Genomic_DNA"/>
</dbReference>
<feature type="compositionally biased region" description="Polar residues" evidence="9">
    <location>
        <begin position="319"/>
        <end position="339"/>
    </location>
</feature>
<dbReference type="OrthoDB" id="391137at2759"/>
<dbReference type="GO" id="GO:0005771">
    <property type="term" value="C:multivesicular body"/>
    <property type="evidence" value="ECO:0007669"/>
    <property type="project" value="TreeGrafter"/>
</dbReference>